<dbReference type="PRINTS" id="PR00700">
    <property type="entry name" value="PRTYPHPHTASE"/>
</dbReference>
<dbReference type="SMART" id="SM00404">
    <property type="entry name" value="PTPc_motif"/>
    <property type="match status" value="1"/>
</dbReference>
<evidence type="ECO:0000259" key="2">
    <source>
        <dbReference type="PROSITE" id="PS50056"/>
    </source>
</evidence>
<dbReference type="Pfam" id="PF00102">
    <property type="entry name" value="Y_phosphatase"/>
    <property type="match status" value="1"/>
</dbReference>
<dbReference type="InterPro" id="IPR050348">
    <property type="entry name" value="Protein-Tyr_Phosphatase"/>
</dbReference>
<dbReference type="EMBL" id="JABSTU010000003">
    <property type="protein sequence ID" value="KAH8034904.1"/>
    <property type="molecule type" value="Genomic_DNA"/>
</dbReference>
<comment type="caution">
    <text evidence="3">The sequence shown here is derived from an EMBL/GenBank/DDBJ whole genome shotgun (WGS) entry which is preliminary data.</text>
</comment>
<name>A0A9J6ELG4_RHIMP</name>
<dbReference type="GO" id="GO:0004725">
    <property type="term" value="F:protein tyrosine phosphatase activity"/>
    <property type="evidence" value="ECO:0007669"/>
    <property type="project" value="InterPro"/>
</dbReference>
<protein>
    <submittedName>
        <fullName evidence="3">Uncharacterized protein</fullName>
    </submittedName>
</protein>
<reference evidence="3" key="2">
    <citation type="submission" date="2021-09" db="EMBL/GenBank/DDBJ databases">
        <authorList>
            <person name="Jia N."/>
            <person name="Wang J."/>
            <person name="Shi W."/>
            <person name="Du L."/>
            <person name="Sun Y."/>
            <person name="Zhan W."/>
            <person name="Jiang J."/>
            <person name="Wang Q."/>
            <person name="Zhang B."/>
            <person name="Ji P."/>
            <person name="Sakyi L.B."/>
            <person name="Cui X."/>
            <person name="Yuan T."/>
            <person name="Jiang B."/>
            <person name="Yang W."/>
            <person name="Lam T.T.-Y."/>
            <person name="Chang Q."/>
            <person name="Ding S."/>
            <person name="Wang X."/>
            <person name="Zhu J."/>
            <person name="Ruan X."/>
            <person name="Zhao L."/>
            <person name="Wei J."/>
            <person name="Que T."/>
            <person name="Du C."/>
            <person name="Cheng J."/>
            <person name="Dai P."/>
            <person name="Han X."/>
            <person name="Huang E."/>
            <person name="Gao Y."/>
            <person name="Liu J."/>
            <person name="Shao H."/>
            <person name="Ye R."/>
            <person name="Li L."/>
            <person name="Wei W."/>
            <person name="Wang X."/>
            <person name="Wang C."/>
            <person name="Huo Q."/>
            <person name="Li W."/>
            <person name="Guo W."/>
            <person name="Chen H."/>
            <person name="Chen S."/>
            <person name="Zhou L."/>
            <person name="Zhou L."/>
            <person name="Ni X."/>
            <person name="Tian J."/>
            <person name="Zhou Y."/>
            <person name="Sheng Y."/>
            <person name="Liu T."/>
            <person name="Pan Y."/>
            <person name="Xia L."/>
            <person name="Li J."/>
            <person name="Zhao F."/>
            <person name="Cao W."/>
        </authorList>
    </citation>
    <scope>NUCLEOTIDE SEQUENCE</scope>
    <source>
        <strain evidence="3">Rmic-2018</strain>
        <tissue evidence="3">Larvae</tissue>
    </source>
</reference>
<dbReference type="PROSITE" id="PS51257">
    <property type="entry name" value="PROKAR_LIPOPROTEIN"/>
    <property type="match status" value="1"/>
</dbReference>
<dbReference type="InterPro" id="IPR000242">
    <property type="entry name" value="PTP_cat"/>
</dbReference>
<feature type="domain" description="Tyrosine specific protein phosphatases" evidence="2">
    <location>
        <begin position="218"/>
        <end position="293"/>
    </location>
</feature>
<evidence type="ECO:0000259" key="1">
    <source>
        <dbReference type="PROSITE" id="PS50055"/>
    </source>
</evidence>
<organism evidence="3 4">
    <name type="scientific">Rhipicephalus microplus</name>
    <name type="common">Cattle tick</name>
    <name type="synonym">Boophilus microplus</name>
    <dbReference type="NCBI Taxonomy" id="6941"/>
    <lineage>
        <taxon>Eukaryota</taxon>
        <taxon>Metazoa</taxon>
        <taxon>Ecdysozoa</taxon>
        <taxon>Arthropoda</taxon>
        <taxon>Chelicerata</taxon>
        <taxon>Arachnida</taxon>
        <taxon>Acari</taxon>
        <taxon>Parasitiformes</taxon>
        <taxon>Ixodida</taxon>
        <taxon>Ixodoidea</taxon>
        <taxon>Ixodidae</taxon>
        <taxon>Rhipicephalinae</taxon>
        <taxon>Rhipicephalus</taxon>
        <taxon>Boophilus</taxon>
    </lineage>
</organism>
<evidence type="ECO:0000313" key="4">
    <source>
        <dbReference type="Proteomes" id="UP000821866"/>
    </source>
</evidence>
<dbReference type="SMART" id="SM00194">
    <property type="entry name" value="PTPc"/>
    <property type="match status" value="1"/>
</dbReference>
<dbReference type="SUPFAM" id="SSF52799">
    <property type="entry name" value="(Phosphotyrosine protein) phosphatases II"/>
    <property type="match status" value="1"/>
</dbReference>
<reference evidence="3" key="1">
    <citation type="journal article" date="2020" name="Cell">
        <title>Large-Scale Comparative Analyses of Tick Genomes Elucidate Their Genetic Diversity and Vector Capacities.</title>
        <authorList>
            <consortium name="Tick Genome and Microbiome Consortium (TIGMIC)"/>
            <person name="Jia N."/>
            <person name="Wang J."/>
            <person name="Shi W."/>
            <person name="Du L."/>
            <person name="Sun Y."/>
            <person name="Zhan W."/>
            <person name="Jiang J.F."/>
            <person name="Wang Q."/>
            <person name="Zhang B."/>
            <person name="Ji P."/>
            <person name="Bell-Sakyi L."/>
            <person name="Cui X.M."/>
            <person name="Yuan T.T."/>
            <person name="Jiang B.G."/>
            <person name="Yang W.F."/>
            <person name="Lam T.T."/>
            <person name="Chang Q.C."/>
            <person name="Ding S.J."/>
            <person name="Wang X.J."/>
            <person name="Zhu J.G."/>
            <person name="Ruan X.D."/>
            <person name="Zhao L."/>
            <person name="Wei J.T."/>
            <person name="Ye R.Z."/>
            <person name="Que T.C."/>
            <person name="Du C.H."/>
            <person name="Zhou Y.H."/>
            <person name="Cheng J.X."/>
            <person name="Dai P.F."/>
            <person name="Guo W.B."/>
            <person name="Han X.H."/>
            <person name="Huang E.J."/>
            <person name="Li L.F."/>
            <person name="Wei W."/>
            <person name="Gao Y.C."/>
            <person name="Liu J.Z."/>
            <person name="Shao H.Z."/>
            <person name="Wang X."/>
            <person name="Wang C.C."/>
            <person name="Yang T.C."/>
            <person name="Huo Q.B."/>
            <person name="Li W."/>
            <person name="Chen H.Y."/>
            <person name="Chen S.E."/>
            <person name="Zhou L.G."/>
            <person name="Ni X.B."/>
            <person name="Tian J.H."/>
            <person name="Sheng Y."/>
            <person name="Liu T."/>
            <person name="Pan Y.S."/>
            <person name="Xia L.Y."/>
            <person name="Li J."/>
            <person name="Zhao F."/>
            <person name="Cao W.C."/>
        </authorList>
    </citation>
    <scope>NUCLEOTIDE SEQUENCE</scope>
    <source>
        <strain evidence="3">Rmic-2018</strain>
    </source>
</reference>
<dbReference type="InterPro" id="IPR003595">
    <property type="entry name" value="Tyr_Pase_cat"/>
</dbReference>
<dbReference type="PANTHER" id="PTHR19134">
    <property type="entry name" value="RECEPTOR-TYPE TYROSINE-PROTEIN PHOSPHATASE"/>
    <property type="match status" value="1"/>
</dbReference>
<dbReference type="Gene3D" id="3.90.190.10">
    <property type="entry name" value="Protein tyrosine phosphatase superfamily"/>
    <property type="match status" value="1"/>
</dbReference>
<dbReference type="Proteomes" id="UP000821866">
    <property type="component" value="Chromosome 11"/>
</dbReference>
<dbReference type="PROSITE" id="PS50056">
    <property type="entry name" value="TYR_PHOSPHATASE_2"/>
    <property type="match status" value="1"/>
</dbReference>
<dbReference type="GO" id="GO:0048666">
    <property type="term" value="P:neuron development"/>
    <property type="evidence" value="ECO:0007669"/>
    <property type="project" value="UniProtKB-ARBA"/>
</dbReference>
<sequence>MSHLSKRARRVNNRRLPVWRLTQCAATSLVLGCSHLQRSLSRFDEKEGRGPAAASLEDSDLATSGASADRCRPLLRDGTYVNAVYVNGFHKKDRFVVTQTPSSNDLEDFWKLVVESGTRTIVTLDVFSDDADVVQFWPTSGSVRYGDHRIECTENRNVNDLSVQAFKITSKHKVTLKLLVNVPRMDQHRQSMAGIKALGSFGAVTVKHFHRTTWESAEQIVDLVDHVERWQQQSGNKIILVQCRNGCTASGLFCTCSLVLEKIKCEQEVDVFYATRIVRENRPQFIQDSDQYKFCYEVAAAYLESFALYANFRQ</sequence>
<dbReference type="PROSITE" id="PS50055">
    <property type="entry name" value="TYR_PHOSPHATASE_PTP"/>
    <property type="match status" value="1"/>
</dbReference>
<dbReference type="InterPro" id="IPR029021">
    <property type="entry name" value="Prot-tyrosine_phosphatase-like"/>
</dbReference>
<proteinExistence type="predicted"/>
<dbReference type="AlphaFoldDB" id="A0A9J6ELG4"/>
<dbReference type="VEuPathDB" id="VectorBase:LOC119181715"/>
<dbReference type="PANTHER" id="PTHR19134:SF449">
    <property type="entry name" value="TYROSINE-PROTEIN PHOSPHATASE 1"/>
    <property type="match status" value="1"/>
</dbReference>
<gene>
    <name evidence="3" type="ORF">HPB51_003191</name>
</gene>
<feature type="domain" description="Tyrosine-protein phosphatase" evidence="1">
    <location>
        <begin position="51"/>
        <end position="302"/>
    </location>
</feature>
<keyword evidence="4" id="KW-1185">Reference proteome</keyword>
<evidence type="ECO:0000313" key="3">
    <source>
        <dbReference type="EMBL" id="KAH8034904.1"/>
    </source>
</evidence>
<dbReference type="InterPro" id="IPR000387">
    <property type="entry name" value="Tyr_Pase_dom"/>
</dbReference>
<accession>A0A9J6ELG4</accession>